<feature type="coiled-coil region" evidence="1">
    <location>
        <begin position="3"/>
        <end position="30"/>
    </location>
</feature>
<dbReference type="EMBL" id="WQNE01000003">
    <property type="protein sequence ID" value="MVT72448.1"/>
    <property type="molecule type" value="Genomic_DNA"/>
</dbReference>
<proteinExistence type="predicted"/>
<keyword evidence="1" id="KW-0175">Coiled coil</keyword>
<dbReference type="OrthoDB" id="3010210at2"/>
<dbReference type="RefSeq" id="WP_157328271.1">
    <property type="nucleotide sequence ID" value="NZ_JANADL010000022.1"/>
</dbReference>
<name>A0A844SZX7_9BRAD</name>
<evidence type="ECO:0000256" key="2">
    <source>
        <dbReference type="SAM" id="MobiDB-lite"/>
    </source>
</evidence>
<accession>A0A844SZX7</accession>
<evidence type="ECO:0000313" key="4">
    <source>
        <dbReference type="Proteomes" id="UP000449969"/>
    </source>
</evidence>
<gene>
    <name evidence="3" type="ORF">GPL20_04900</name>
</gene>
<dbReference type="AlphaFoldDB" id="A0A844SZX7"/>
<reference evidence="3 4" key="1">
    <citation type="submission" date="2019-12" db="EMBL/GenBank/DDBJ databases">
        <title>Draft genome sequences Bradyrhizobium cajani AMBPC1010, Bradyrhizobium pachyrhizi AMBPC1040 and Bradyrhizobium yuanmingense ALSPC3051, three plant growth promoting strains isolated from nodules of Cajanus cajan L. in Dominican Republic.</title>
        <authorList>
            <person name="Flores-Felix J.D."/>
            <person name="Araujo J."/>
            <person name="Diaz-Alcantara C."/>
            <person name="Gonzalez-Andres F."/>
            <person name="Velazquez E."/>
        </authorList>
    </citation>
    <scope>NUCLEOTIDE SEQUENCE [LARGE SCALE GENOMIC DNA]</scope>
    <source>
        <strain evidence="3 4">1010</strain>
    </source>
</reference>
<sequence>MENESMELRLQRLEERVERLERLIGGESREAVAKERKLSAKEFMLSKKLKSETQKVLALAYFLEREEGIASFNVSDLESAFRSAREKLPKNMNDAVNKNIARGFLMGTSEKKDSKKAWQLTSTGERHVEHELN</sequence>
<dbReference type="Proteomes" id="UP000449969">
    <property type="component" value="Unassembled WGS sequence"/>
</dbReference>
<organism evidence="3 4">
    <name type="scientific">Bradyrhizobium cajani</name>
    <dbReference type="NCBI Taxonomy" id="1928661"/>
    <lineage>
        <taxon>Bacteria</taxon>
        <taxon>Pseudomonadati</taxon>
        <taxon>Pseudomonadota</taxon>
        <taxon>Alphaproteobacteria</taxon>
        <taxon>Hyphomicrobiales</taxon>
        <taxon>Nitrobacteraceae</taxon>
        <taxon>Bradyrhizobium</taxon>
    </lineage>
</organism>
<comment type="caution">
    <text evidence="3">The sequence shown here is derived from an EMBL/GenBank/DDBJ whole genome shotgun (WGS) entry which is preliminary data.</text>
</comment>
<evidence type="ECO:0000256" key="1">
    <source>
        <dbReference type="SAM" id="Coils"/>
    </source>
</evidence>
<protein>
    <submittedName>
        <fullName evidence="3">Uncharacterized protein</fullName>
    </submittedName>
</protein>
<evidence type="ECO:0000313" key="3">
    <source>
        <dbReference type="EMBL" id="MVT72448.1"/>
    </source>
</evidence>
<feature type="compositionally biased region" description="Basic and acidic residues" evidence="2">
    <location>
        <begin position="124"/>
        <end position="133"/>
    </location>
</feature>
<keyword evidence="4" id="KW-1185">Reference proteome</keyword>
<feature type="region of interest" description="Disordered" evidence="2">
    <location>
        <begin position="107"/>
        <end position="133"/>
    </location>
</feature>